<accession>A0AAV9ZF66</accession>
<evidence type="ECO:0000256" key="1">
    <source>
        <dbReference type="SAM" id="MobiDB-lite"/>
    </source>
</evidence>
<sequence>MRAGMGSQTGDARPRAEREGACADLALAAYTKLDVRREDRIDVFFLAAFESLEGGAAAVAVAGERRCAGGRRCAGEEGRVEQEVEGGEEKGKSQSQSQDLDHIVKSTPTLSSVPADAQATLTSSSTTATISFSSQRTSNPSPPAFTSSPSSSSTTTATKTFHRRSSSDIISTAPKLTWADDTFAANDPYRDSVLANDLAATLGGGIALVSVGLDDEEGAVSVGVRGTREAAAEEEEGEGHEKEGRDGGDVVLPIVIKQRSPSPAFSVTSRPAGEGRRSIWAWLELGGGSGTGGNMVLQTWERSGSTVVQAASSSSSTVAGTFLRLERSEASTGSFSTSTAGSMPSSPASSSSKPPTNVHVANPSPTPISLLRRCVPSRALAPYLLACQSLPQTSTPPPPHRPLVPSGGLSPTSSTGESSRDPALLTPWDWSDTGGSSGEERGRWRGGLGNEDPEGANTMAGNAAQEPTGYFPSVSPSSSVTQMRLGSGLRVSPSPIRREVLDRRGDRSRRRAGGHGHSEWISWKRIQNINTILADFLYLSFL</sequence>
<protein>
    <submittedName>
        <fullName evidence="2">Uncharacterized protein</fullName>
    </submittedName>
</protein>
<feature type="region of interest" description="Disordered" evidence="1">
    <location>
        <begin position="391"/>
        <end position="490"/>
    </location>
</feature>
<feature type="compositionally biased region" description="Polar residues" evidence="1">
    <location>
        <begin position="474"/>
        <end position="484"/>
    </location>
</feature>
<feature type="region of interest" description="Disordered" evidence="1">
    <location>
        <begin position="228"/>
        <end position="247"/>
    </location>
</feature>
<evidence type="ECO:0000313" key="3">
    <source>
        <dbReference type="Proteomes" id="UP001362999"/>
    </source>
</evidence>
<feature type="compositionally biased region" description="Low complexity" evidence="1">
    <location>
        <begin position="403"/>
        <end position="417"/>
    </location>
</feature>
<reference evidence="2 3" key="1">
    <citation type="journal article" date="2024" name="J Genomics">
        <title>Draft genome sequencing and assembly of Favolaschia claudopus CIRM-BRFM 2984 isolated from oak limbs.</title>
        <authorList>
            <person name="Navarro D."/>
            <person name="Drula E."/>
            <person name="Chaduli D."/>
            <person name="Cazenave R."/>
            <person name="Ahrendt S."/>
            <person name="Wang J."/>
            <person name="Lipzen A."/>
            <person name="Daum C."/>
            <person name="Barry K."/>
            <person name="Grigoriev I.V."/>
            <person name="Favel A."/>
            <person name="Rosso M.N."/>
            <person name="Martin F."/>
        </authorList>
    </citation>
    <scope>NUCLEOTIDE SEQUENCE [LARGE SCALE GENOMIC DNA]</scope>
    <source>
        <strain evidence="2 3">CIRM-BRFM 2984</strain>
    </source>
</reference>
<dbReference type="Proteomes" id="UP001362999">
    <property type="component" value="Unassembled WGS sequence"/>
</dbReference>
<feature type="compositionally biased region" description="Basic and acidic residues" evidence="1">
    <location>
        <begin position="71"/>
        <end position="92"/>
    </location>
</feature>
<feature type="compositionally biased region" description="Low complexity" evidence="1">
    <location>
        <begin position="330"/>
        <end position="356"/>
    </location>
</feature>
<comment type="caution">
    <text evidence="2">The sequence shown here is derived from an EMBL/GenBank/DDBJ whole genome shotgun (WGS) entry which is preliminary data.</text>
</comment>
<gene>
    <name evidence="2" type="ORF">R3P38DRAFT_3466242</name>
</gene>
<organism evidence="2 3">
    <name type="scientific">Favolaschia claudopus</name>
    <dbReference type="NCBI Taxonomy" id="2862362"/>
    <lineage>
        <taxon>Eukaryota</taxon>
        <taxon>Fungi</taxon>
        <taxon>Dikarya</taxon>
        <taxon>Basidiomycota</taxon>
        <taxon>Agaricomycotina</taxon>
        <taxon>Agaricomycetes</taxon>
        <taxon>Agaricomycetidae</taxon>
        <taxon>Agaricales</taxon>
        <taxon>Marasmiineae</taxon>
        <taxon>Mycenaceae</taxon>
        <taxon>Favolaschia</taxon>
    </lineage>
</organism>
<feature type="region of interest" description="Disordered" evidence="1">
    <location>
        <begin position="328"/>
        <end position="368"/>
    </location>
</feature>
<evidence type="ECO:0000313" key="2">
    <source>
        <dbReference type="EMBL" id="KAK6980789.1"/>
    </source>
</evidence>
<feature type="region of interest" description="Disordered" evidence="1">
    <location>
        <begin position="131"/>
        <end position="166"/>
    </location>
</feature>
<dbReference type="EMBL" id="JAWWNJ010000157">
    <property type="protein sequence ID" value="KAK6980789.1"/>
    <property type="molecule type" value="Genomic_DNA"/>
</dbReference>
<feature type="compositionally biased region" description="Low complexity" evidence="1">
    <location>
        <begin position="131"/>
        <end position="159"/>
    </location>
</feature>
<name>A0AAV9ZF66_9AGAR</name>
<dbReference type="AlphaFoldDB" id="A0AAV9ZF66"/>
<feature type="region of interest" description="Disordered" evidence="1">
    <location>
        <begin position="71"/>
        <end position="100"/>
    </location>
</feature>
<keyword evidence="3" id="KW-1185">Reference proteome</keyword>
<proteinExistence type="predicted"/>